<sequence length="118" mass="13565">MFLEAGFWNPPCLNRTASTEERLNEIERWPNYAKHLITYVNIIRGIDNSMSRQVYLLAYPLWNSFKAVVRFLGCACQRSQVFLSSPSRSRRSKYHRSDTSQSYLGLGVSGSSILRALL</sequence>
<dbReference type="AlphaFoldDB" id="A0A219AQP7"/>
<dbReference type="RefSeq" id="XP_022285121.1">
    <property type="nucleotide sequence ID" value="XM_022429844.1"/>
</dbReference>
<gene>
    <name evidence="1" type="ORF">VFPPC_18194</name>
</gene>
<keyword evidence="2" id="KW-1185">Reference proteome</keyword>
<dbReference type="EMBL" id="LSBJ02000008">
    <property type="protein sequence ID" value="OWT42634.1"/>
    <property type="molecule type" value="Genomic_DNA"/>
</dbReference>
<accession>A0A219AQP7</accession>
<protein>
    <submittedName>
        <fullName evidence="1">Uncharacterized protein</fullName>
    </submittedName>
</protein>
<dbReference type="GeneID" id="33937046"/>
<evidence type="ECO:0000313" key="2">
    <source>
        <dbReference type="Proteomes" id="UP000078397"/>
    </source>
</evidence>
<name>A0A219AQP7_METCM</name>
<proteinExistence type="predicted"/>
<organism evidence="1 2">
    <name type="scientific">Pochonia chlamydosporia 170</name>
    <dbReference type="NCBI Taxonomy" id="1380566"/>
    <lineage>
        <taxon>Eukaryota</taxon>
        <taxon>Fungi</taxon>
        <taxon>Dikarya</taxon>
        <taxon>Ascomycota</taxon>
        <taxon>Pezizomycotina</taxon>
        <taxon>Sordariomycetes</taxon>
        <taxon>Hypocreomycetidae</taxon>
        <taxon>Hypocreales</taxon>
        <taxon>Clavicipitaceae</taxon>
        <taxon>Pochonia</taxon>
    </lineage>
</organism>
<comment type="caution">
    <text evidence="1">The sequence shown here is derived from an EMBL/GenBank/DDBJ whole genome shotgun (WGS) entry which is preliminary data.</text>
</comment>
<dbReference type="Proteomes" id="UP000078397">
    <property type="component" value="Unassembled WGS sequence"/>
</dbReference>
<evidence type="ECO:0000313" key="1">
    <source>
        <dbReference type="EMBL" id="OWT42634.1"/>
    </source>
</evidence>
<reference evidence="1 2" key="1">
    <citation type="journal article" date="2016" name="PLoS Pathog.">
        <title>Biosynthesis of antibiotic leucinostatins in bio-control fungus Purpureocillium lilacinum and their inhibition on phytophthora revealed by genome mining.</title>
        <authorList>
            <person name="Wang G."/>
            <person name="Liu Z."/>
            <person name="Lin R."/>
            <person name="Li E."/>
            <person name="Mao Z."/>
            <person name="Ling J."/>
            <person name="Yang Y."/>
            <person name="Yin W.B."/>
            <person name="Xie B."/>
        </authorList>
    </citation>
    <scope>NUCLEOTIDE SEQUENCE [LARGE SCALE GENOMIC DNA]</scope>
    <source>
        <strain evidence="1">170</strain>
    </source>
</reference>
<dbReference type="KEGG" id="pchm:VFPPC_18194"/>